<dbReference type="Gene3D" id="3.30.2090.10">
    <property type="entry name" value="Multidrug efflux transporter AcrB TolC docking domain, DN and DC subdomains"/>
    <property type="match status" value="2"/>
</dbReference>
<feature type="transmembrane region" description="Helical" evidence="1">
    <location>
        <begin position="465"/>
        <end position="484"/>
    </location>
</feature>
<dbReference type="GO" id="GO:0005886">
    <property type="term" value="C:plasma membrane"/>
    <property type="evidence" value="ECO:0007669"/>
    <property type="project" value="TreeGrafter"/>
</dbReference>
<gene>
    <name evidence="2" type="ORF">D1224_04735</name>
</gene>
<feature type="transmembrane region" description="Helical" evidence="1">
    <location>
        <begin position="896"/>
        <end position="916"/>
    </location>
</feature>
<dbReference type="OrthoDB" id="174266at2"/>
<feature type="transmembrane region" description="Helical" evidence="1">
    <location>
        <begin position="968"/>
        <end position="987"/>
    </location>
</feature>
<keyword evidence="3" id="KW-1185">Reference proteome</keyword>
<name>A0A399QZT0_9PROT</name>
<dbReference type="PANTHER" id="PTHR32063:SF33">
    <property type="entry name" value="RND SUPERFAMILY EFFLUX PUMP PERMEASE COMPONENT"/>
    <property type="match status" value="1"/>
</dbReference>
<accession>A0A399QZT0</accession>
<dbReference type="SUPFAM" id="SSF82693">
    <property type="entry name" value="Multidrug efflux transporter AcrB pore domain, PN1, PN2, PC1 and PC2 subdomains"/>
    <property type="match status" value="1"/>
</dbReference>
<feature type="transmembrane region" description="Helical" evidence="1">
    <location>
        <begin position="432"/>
        <end position="453"/>
    </location>
</feature>
<dbReference type="PANTHER" id="PTHR32063">
    <property type="match status" value="1"/>
</dbReference>
<feature type="transmembrane region" description="Helical" evidence="1">
    <location>
        <begin position="12"/>
        <end position="31"/>
    </location>
</feature>
<proteinExistence type="predicted"/>
<comment type="caution">
    <text evidence="2">The sequence shown here is derived from an EMBL/GenBank/DDBJ whole genome shotgun (WGS) entry which is preliminary data.</text>
</comment>
<evidence type="ECO:0000313" key="2">
    <source>
        <dbReference type="EMBL" id="RIJ23575.1"/>
    </source>
</evidence>
<keyword evidence="1" id="KW-1133">Transmembrane helix</keyword>
<feature type="transmembrane region" description="Helical" evidence="1">
    <location>
        <begin position="387"/>
        <end position="411"/>
    </location>
</feature>
<keyword evidence="1" id="KW-0812">Transmembrane</keyword>
<dbReference type="Gene3D" id="1.20.1640.10">
    <property type="entry name" value="Multidrug efflux transporter AcrB transmembrane domain"/>
    <property type="match status" value="2"/>
</dbReference>
<dbReference type="SUPFAM" id="SSF82714">
    <property type="entry name" value="Multidrug efflux transporter AcrB TolC docking domain, DN and DC subdomains"/>
    <property type="match status" value="2"/>
</dbReference>
<dbReference type="Proteomes" id="UP000265431">
    <property type="component" value="Unassembled WGS sequence"/>
</dbReference>
<protein>
    <submittedName>
        <fullName evidence="2">Efflux RND transporter permease subunit</fullName>
    </submittedName>
</protein>
<dbReference type="Pfam" id="PF00873">
    <property type="entry name" value="ACR_tran"/>
    <property type="match status" value="1"/>
</dbReference>
<organism evidence="2 3">
    <name type="scientific">Henriciella barbarensis</name>
    <dbReference type="NCBI Taxonomy" id="86342"/>
    <lineage>
        <taxon>Bacteria</taxon>
        <taxon>Pseudomonadati</taxon>
        <taxon>Pseudomonadota</taxon>
        <taxon>Alphaproteobacteria</taxon>
        <taxon>Hyphomonadales</taxon>
        <taxon>Hyphomonadaceae</taxon>
        <taxon>Henriciella</taxon>
    </lineage>
</organism>
<dbReference type="AlphaFoldDB" id="A0A399QZT0"/>
<evidence type="ECO:0000256" key="1">
    <source>
        <dbReference type="SAM" id="Phobius"/>
    </source>
</evidence>
<feature type="transmembrane region" description="Helical" evidence="1">
    <location>
        <begin position="871"/>
        <end position="889"/>
    </location>
</feature>
<dbReference type="SUPFAM" id="SSF82866">
    <property type="entry name" value="Multidrug efflux transporter AcrB transmembrane domain"/>
    <property type="match status" value="2"/>
</dbReference>
<feature type="transmembrane region" description="Helical" evidence="1">
    <location>
        <begin position="335"/>
        <end position="354"/>
    </location>
</feature>
<feature type="transmembrane region" description="Helical" evidence="1">
    <location>
        <begin position="999"/>
        <end position="1024"/>
    </location>
</feature>
<dbReference type="RefSeq" id="WP_119378764.1">
    <property type="nucleotide sequence ID" value="NZ_QWGB01000005.1"/>
</dbReference>
<dbReference type="EMBL" id="QWGB01000005">
    <property type="protein sequence ID" value="RIJ23575.1"/>
    <property type="molecule type" value="Genomic_DNA"/>
</dbReference>
<feature type="transmembrane region" description="Helical" evidence="1">
    <location>
        <begin position="361"/>
        <end position="381"/>
    </location>
</feature>
<reference evidence="2 3" key="1">
    <citation type="submission" date="2018-08" db="EMBL/GenBank/DDBJ databases">
        <title>Henriciella mobilis sp. nov., isolated from seawater.</title>
        <authorList>
            <person name="Cheng H."/>
            <person name="Wu Y.-H."/>
            <person name="Xu X.-W."/>
            <person name="Guo L.-L."/>
        </authorList>
    </citation>
    <scope>NUCLEOTIDE SEQUENCE [LARGE SCALE GENOMIC DNA]</scope>
    <source>
        <strain evidence="2 3">CCUG66934</strain>
    </source>
</reference>
<dbReference type="GO" id="GO:0042910">
    <property type="term" value="F:xenobiotic transmembrane transporter activity"/>
    <property type="evidence" value="ECO:0007669"/>
    <property type="project" value="TreeGrafter"/>
</dbReference>
<dbReference type="Gene3D" id="3.30.70.1430">
    <property type="entry name" value="Multidrug efflux transporter AcrB pore domain"/>
    <property type="match status" value="2"/>
</dbReference>
<dbReference type="InterPro" id="IPR001036">
    <property type="entry name" value="Acrflvin-R"/>
</dbReference>
<dbReference type="Gene3D" id="3.30.70.1320">
    <property type="entry name" value="Multidrug efflux transporter AcrB pore domain like"/>
    <property type="match status" value="1"/>
</dbReference>
<evidence type="ECO:0000313" key="3">
    <source>
        <dbReference type="Proteomes" id="UP000265431"/>
    </source>
</evidence>
<sequence length="1072" mass="117987">MSGLVAWWARNGIAANLLMVIAFIGGTFGFLSLEKEAFPAGDWNGASVSIAWPGASPQDVEDQIVVRLEEVVADIDGLKRLTGVAREGVGYVNLQTELDVDVDEFVDEVKRRVDTISNLPQSSFPPQVSRWSANNQFMGLALHGNVDPGTLDYYADEMRDRIALLEGGELAQVQGTLGEEVSIEVSEAALRRYNMTFSEVANAVRGSSINSSGGTVRTDTGTVAIQARQLADTREDFENIVIRQSAEFGTIRIRDVANVVDGFVDGELDATYNGEPTAFIMVNQPEKMDIVLYSDNIKDFIERANSGRGQDGLPEGLRLDLLFDMSEVYRGRMDTISSAALQGMALVLIILILFLRPIVAFWVTIGIGTAFAGGIMILPLFGVSLNFLSLFAVLLVIGVVVDDAIVVGENIHKEVESGRREGLGAATVGTQLVMKPVIFGVLTTMIMFAPWAFIPGPERQFTAQITYVVVAALAFSLIESMFILPSHLSHMKPQKFGGPVGRLMSVQQSIADSLITFANRVYKPLLEYAVKFRYVTVAIFTSLFVIAIMLVQSNIVPFRFMPQIEDDLVQVRIDLPDGSPQSRSLQVRDQLRLAVEQSRLTFDERYPELGDDHMIRDISIVATEGNVQSWIGLIPPQDRPEGVSTKEIADEIRANFGEVPDAEEVNFQFTINNADNSIRYALNNDDLDVLRQAADDVKAQIATYEQAFDIGDNLSSAAQEIRIDLKPGATSLGITLGDVTSQVRAAYYGIEAQRLPRDGDDVRVMVRYPKETRESVDSLRDLRIRTSDGREIPLEQVAEISFAPGIDRIQRRERMRSVTVFADLVGDSTRATIFADMEQNFWPDFAKKYPTVTRGAVGDIESEQEFVQDITRLYIIAFVSMYILLAIAFQSYSQPLLLMLAIPFGYAGAVFGHWGFNTPMALFSMFGIGAAAGVVINDNLVLVDYINRRREEGAGALQAIVDAGVSRFRPVLLTSVTTFVGILPMIAQKSVQAQFLKPMVVSLGSAVAFALFVSLLLVPAFYAVGCEVGRIFRWTWGGRPYRKIGESYEGEANIDEEELIGTSRGARPQPAE</sequence>
<feature type="transmembrane region" description="Helical" evidence="1">
    <location>
        <begin position="922"/>
        <end position="947"/>
    </location>
</feature>
<keyword evidence="1" id="KW-0472">Membrane</keyword>
<dbReference type="InterPro" id="IPR027463">
    <property type="entry name" value="AcrB_DN_DC_subdom"/>
</dbReference>
<feature type="transmembrane region" description="Helical" evidence="1">
    <location>
        <begin position="532"/>
        <end position="551"/>
    </location>
</feature>
<dbReference type="Gene3D" id="3.30.70.1440">
    <property type="entry name" value="Multidrug efflux transporter AcrB pore domain"/>
    <property type="match status" value="1"/>
</dbReference>
<dbReference type="PRINTS" id="PR00702">
    <property type="entry name" value="ACRIFLAVINRP"/>
</dbReference>